<evidence type="ECO:0000256" key="2">
    <source>
        <dbReference type="ARBA" id="ARBA00022679"/>
    </source>
</evidence>
<evidence type="ECO:0000256" key="7">
    <source>
        <dbReference type="ARBA" id="ARBA00022800"/>
    </source>
</evidence>
<evidence type="ECO:0000259" key="12">
    <source>
        <dbReference type="Pfam" id="PF01743"/>
    </source>
</evidence>
<dbReference type="Gene3D" id="1.10.3090.10">
    <property type="entry name" value="cca-adding enzyme, domain 2"/>
    <property type="match status" value="1"/>
</dbReference>
<keyword evidence="10 11" id="KW-0694">RNA-binding</keyword>
<evidence type="ECO:0000313" key="15">
    <source>
        <dbReference type="Proteomes" id="UP001168613"/>
    </source>
</evidence>
<comment type="cofactor">
    <cofactor evidence="1">
        <name>Mg(2+)</name>
        <dbReference type="ChEBI" id="CHEBI:18420"/>
    </cofactor>
</comment>
<proteinExistence type="inferred from homology"/>
<dbReference type="Pfam" id="PF12627">
    <property type="entry name" value="PolyA_pol_RNAbd"/>
    <property type="match status" value="1"/>
</dbReference>
<dbReference type="InterPro" id="IPR012006">
    <property type="entry name" value="CCA_bact"/>
</dbReference>
<name>A0ABT8EGA8_9BURK</name>
<dbReference type="Pfam" id="PF01743">
    <property type="entry name" value="PolyA_pol"/>
    <property type="match status" value="1"/>
</dbReference>
<evidence type="ECO:0000256" key="6">
    <source>
        <dbReference type="ARBA" id="ARBA00022741"/>
    </source>
</evidence>
<evidence type="ECO:0000256" key="1">
    <source>
        <dbReference type="ARBA" id="ARBA00001946"/>
    </source>
</evidence>
<dbReference type="SUPFAM" id="SSF81301">
    <property type="entry name" value="Nucleotidyltransferase"/>
    <property type="match status" value="1"/>
</dbReference>
<protein>
    <recommendedName>
        <fullName evidence="16">CCA tRNA nucleotidyltransferase</fullName>
    </recommendedName>
</protein>
<evidence type="ECO:0000256" key="4">
    <source>
        <dbReference type="ARBA" id="ARBA00022695"/>
    </source>
</evidence>
<dbReference type="CDD" id="cd05398">
    <property type="entry name" value="NT_ClassII-CCAase"/>
    <property type="match status" value="1"/>
</dbReference>
<evidence type="ECO:0000256" key="9">
    <source>
        <dbReference type="ARBA" id="ARBA00022842"/>
    </source>
</evidence>
<dbReference type="PANTHER" id="PTHR47545:SF1">
    <property type="entry name" value="MULTIFUNCTIONAL CCA PROTEIN"/>
    <property type="match status" value="1"/>
</dbReference>
<dbReference type="PANTHER" id="PTHR47545">
    <property type="entry name" value="MULTIFUNCTIONAL CCA PROTEIN"/>
    <property type="match status" value="1"/>
</dbReference>
<keyword evidence="2 11" id="KW-0808">Transferase</keyword>
<feature type="domain" description="Poly A polymerase head" evidence="12">
    <location>
        <begin position="34"/>
        <end position="153"/>
    </location>
</feature>
<dbReference type="InterPro" id="IPR002646">
    <property type="entry name" value="PolA_pol_head_dom"/>
</dbReference>
<evidence type="ECO:0000256" key="5">
    <source>
        <dbReference type="ARBA" id="ARBA00022723"/>
    </source>
</evidence>
<evidence type="ECO:0000259" key="13">
    <source>
        <dbReference type="Pfam" id="PF12627"/>
    </source>
</evidence>
<dbReference type="InterPro" id="IPR050124">
    <property type="entry name" value="tRNA_CCA-adding_enzyme"/>
</dbReference>
<gene>
    <name evidence="14" type="ORF">LMS43_03310</name>
</gene>
<keyword evidence="15" id="KW-1185">Reference proteome</keyword>
<dbReference type="PIRSF" id="PIRSF000813">
    <property type="entry name" value="CCA_bact"/>
    <property type="match status" value="1"/>
</dbReference>
<keyword evidence="5" id="KW-0479">Metal-binding</keyword>
<dbReference type="InterPro" id="IPR032828">
    <property type="entry name" value="PolyA_RNA-bd"/>
</dbReference>
<keyword evidence="3" id="KW-0819">tRNA processing</keyword>
<evidence type="ECO:0000256" key="8">
    <source>
        <dbReference type="ARBA" id="ARBA00022840"/>
    </source>
</evidence>
<sequence>MTTTAQLSDQQQQALQQLLSVADRTDPLLDGLEVYIVGGAVRDALLNLAAGDRDWVVVGALPEDLAQRGFIPVGGDFPVFLHPRTKEEFALARTERKSGKGYKGFTFYTGVDVSLADDLKRRDLTVNALAYSLDGRLCDPLGGWADIQQRCLRHIGAAFSEDPVRLLRLARFAARFHDFSIAAETLALARDLVRLGEVDALVPERVWQEFAKGLLTAAPGRMLQVLQDTEALAHIAPSLLYTPALDSVLAWASKQNLPLSSRYALLCSQSPELDSIAKALCSPREAKDMARLLQLMLSSSAFSLGAGPEQYLELFEQCDALRRPDRFEQLLHAAQGLITLDEKTWMGRLEAIRQVDATAIVQKYKNQGQHIKAALRLARLQRLGSV</sequence>
<feature type="domain" description="tRNA nucleotidyltransferase/poly(A) polymerase RNA and SrmB- binding" evidence="13">
    <location>
        <begin position="178"/>
        <end position="239"/>
    </location>
</feature>
<organism evidence="14 15">
    <name type="scientific">Alcaligenes endophyticus</name>
    <dbReference type="NCBI Taxonomy" id="1929088"/>
    <lineage>
        <taxon>Bacteria</taxon>
        <taxon>Pseudomonadati</taxon>
        <taxon>Pseudomonadota</taxon>
        <taxon>Betaproteobacteria</taxon>
        <taxon>Burkholderiales</taxon>
        <taxon>Alcaligenaceae</taxon>
        <taxon>Alcaligenes</taxon>
    </lineage>
</organism>
<dbReference type="Gene3D" id="3.30.460.10">
    <property type="entry name" value="Beta Polymerase, domain 2"/>
    <property type="match status" value="1"/>
</dbReference>
<dbReference type="EMBL" id="JAJHNU010000001">
    <property type="protein sequence ID" value="MDN4120314.1"/>
    <property type="molecule type" value="Genomic_DNA"/>
</dbReference>
<evidence type="ECO:0000256" key="10">
    <source>
        <dbReference type="ARBA" id="ARBA00022884"/>
    </source>
</evidence>
<evidence type="ECO:0000256" key="3">
    <source>
        <dbReference type="ARBA" id="ARBA00022694"/>
    </source>
</evidence>
<keyword evidence="9" id="KW-0460">Magnesium</keyword>
<accession>A0ABT8EGA8</accession>
<keyword evidence="7" id="KW-0692">RNA repair</keyword>
<dbReference type="InterPro" id="IPR043519">
    <property type="entry name" value="NT_sf"/>
</dbReference>
<keyword evidence="8" id="KW-0067">ATP-binding</keyword>
<comment type="caution">
    <text evidence="14">The sequence shown here is derived from an EMBL/GenBank/DDBJ whole genome shotgun (WGS) entry which is preliminary data.</text>
</comment>
<dbReference type="Proteomes" id="UP001168613">
    <property type="component" value="Unassembled WGS sequence"/>
</dbReference>
<evidence type="ECO:0000256" key="11">
    <source>
        <dbReference type="RuleBase" id="RU003953"/>
    </source>
</evidence>
<dbReference type="SUPFAM" id="SSF81891">
    <property type="entry name" value="Poly A polymerase C-terminal region-like"/>
    <property type="match status" value="1"/>
</dbReference>
<evidence type="ECO:0008006" key="16">
    <source>
        <dbReference type="Google" id="ProtNLM"/>
    </source>
</evidence>
<keyword evidence="4" id="KW-0548">Nucleotidyltransferase</keyword>
<keyword evidence="6" id="KW-0547">Nucleotide-binding</keyword>
<comment type="similarity">
    <text evidence="11">Belongs to the tRNA nucleotidyltransferase/poly(A) polymerase family.</text>
</comment>
<reference evidence="14" key="1">
    <citation type="submission" date="2021-11" db="EMBL/GenBank/DDBJ databases">
        <title>Draft genome sequence of Alcaligenes endophyticus type strain CCUG 75668T.</title>
        <authorList>
            <person name="Salva-Serra F."/>
            <person name="Duran R.E."/>
            <person name="Seeger M."/>
            <person name="Moore E.R.B."/>
            <person name="Jaen-Luchoro D."/>
        </authorList>
    </citation>
    <scope>NUCLEOTIDE SEQUENCE</scope>
    <source>
        <strain evidence="14">CCUG 75668</strain>
    </source>
</reference>
<evidence type="ECO:0000313" key="14">
    <source>
        <dbReference type="EMBL" id="MDN4120314.1"/>
    </source>
</evidence>